<evidence type="ECO:0000259" key="2">
    <source>
        <dbReference type="Pfam" id="PF02517"/>
    </source>
</evidence>
<dbReference type="STRING" id="349161.Dred_2327"/>
<dbReference type="eggNOG" id="COG1266">
    <property type="taxonomic scope" value="Bacteria"/>
</dbReference>
<protein>
    <submittedName>
        <fullName evidence="3">Abortive infection protein</fullName>
    </submittedName>
</protein>
<keyword evidence="1" id="KW-0472">Membrane</keyword>
<feature type="domain" description="CAAX prenyl protease 2/Lysostaphin resistance protein A-like" evidence="2">
    <location>
        <begin position="128"/>
        <end position="215"/>
    </location>
</feature>
<feature type="transmembrane region" description="Helical" evidence="1">
    <location>
        <begin position="82"/>
        <end position="109"/>
    </location>
</feature>
<keyword evidence="1" id="KW-1133">Transmembrane helix</keyword>
<dbReference type="InterPro" id="IPR052710">
    <property type="entry name" value="CAAX_protease"/>
</dbReference>
<dbReference type="HOGENOM" id="CLU_1213237_0_0_9"/>
<evidence type="ECO:0000313" key="3">
    <source>
        <dbReference type="EMBL" id="ABO50837.1"/>
    </source>
</evidence>
<feature type="transmembrane region" description="Helical" evidence="1">
    <location>
        <begin position="160"/>
        <end position="183"/>
    </location>
</feature>
<feature type="transmembrane region" description="Helical" evidence="1">
    <location>
        <begin position="129"/>
        <end position="148"/>
    </location>
</feature>
<dbReference type="EMBL" id="CP000612">
    <property type="protein sequence ID" value="ABO50837.1"/>
    <property type="molecule type" value="Genomic_DNA"/>
</dbReference>
<reference evidence="3 4" key="1">
    <citation type="submission" date="2007-03" db="EMBL/GenBank/DDBJ databases">
        <title>Complete sequence of Desulfotomaculum reducens MI-1.</title>
        <authorList>
            <consortium name="US DOE Joint Genome Institute"/>
            <person name="Copeland A."/>
            <person name="Lucas S."/>
            <person name="Lapidus A."/>
            <person name="Barry K."/>
            <person name="Detter J.C."/>
            <person name="Glavina del Rio T."/>
            <person name="Hammon N."/>
            <person name="Israni S."/>
            <person name="Dalin E."/>
            <person name="Tice H."/>
            <person name="Pitluck S."/>
            <person name="Sims D."/>
            <person name="Brettin T."/>
            <person name="Bruce D."/>
            <person name="Han C."/>
            <person name="Tapia R."/>
            <person name="Schmutz J."/>
            <person name="Larimer F."/>
            <person name="Land M."/>
            <person name="Hauser L."/>
            <person name="Kyrpides N."/>
            <person name="Kim E."/>
            <person name="Tebo B.M."/>
            <person name="Richardson P."/>
        </authorList>
    </citation>
    <scope>NUCLEOTIDE SEQUENCE [LARGE SCALE GENOMIC DNA]</scope>
    <source>
        <strain evidence="3 4">MI-1</strain>
    </source>
</reference>
<dbReference type="GO" id="GO:0080120">
    <property type="term" value="P:CAAX-box protein maturation"/>
    <property type="evidence" value="ECO:0007669"/>
    <property type="project" value="UniProtKB-ARBA"/>
</dbReference>
<feature type="transmembrane region" description="Helical" evidence="1">
    <location>
        <begin position="189"/>
        <end position="213"/>
    </location>
</feature>
<feature type="transmembrane region" description="Helical" evidence="1">
    <location>
        <begin position="12"/>
        <end position="35"/>
    </location>
</feature>
<dbReference type="OrthoDB" id="9782250at2"/>
<dbReference type="GO" id="GO:0004175">
    <property type="term" value="F:endopeptidase activity"/>
    <property type="evidence" value="ECO:0007669"/>
    <property type="project" value="UniProtKB-ARBA"/>
</dbReference>
<dbReference type="AlphaFoldDB" id="A4J6Y4"/>
<organism evidence="3 4">
    <name type="scientific">Desulforamulus reducens (strain ATCC BAA-1160 / DSM 100696 / MI-1)</name>
    <name type="common">Desulfotomaculum reducens</name>
    <dbReference type="NCBI Taxonomy" id="349161"/>
    <lineage>
        <taxon>Bacteria</taxon>
        <taxon>Bacillati</taxon>
        <taxon>Bacillota</taxon>
        <taxon>Clostridia</taxon>
        <taxon>Eubacteriales</taxon>
        <taxon>Peptococcaceae</taxon>
        <taxon>Desulforamulus</taxon>
    </lineage>
</organism>
<sequence>MIFKKISQNIWGISDVIWVFLLRLMFVYLFSKIVLPLISGISPRLVEILDRVILLSLTFYFVSRKSSIDKLGFHFNHLGRQVLYGVIGGGFLFALAEGTQRALVAFLVADISTNPLVKAAAGAKNFSDLLWPLLIAGLLVPFTEEVYYRGMALRAFANRWGWFLGIIISALFFSLAHLSGIWFVQIAAVGVGLAVIYSITGSLLPGIIAHGLVNSSRLLMVYFSS</sequence>
<feature type="transmembrane region" description="Helical" evidence="1">
    <location>
        <begin position="41"/>
        <end position="62"/>
    </location>
</feature>
<dbReference type="Pfam" id="PF02517">
    <property type="entry name" value="Rce1-like"/>
    <property type="match status" value="1"/>
</dbReference>
<dbReference type="PANTHER" id="PTHR36435">
    <property type="entry name" value="SLR1288 PROTEIN"/>
    <property type="match status" value="1"/>
</dbReference>
<keyword evidence="1" id="KW-0812">Transmembrane</keyword>
<dbReference type="PANTHER" id="PTHR36435:SF1">
    <property type="entry name" value="CAAX AMINO TERMINAL PROTEASE FAMILY PROTEIN"/>
    <property type="match status" value="1"/>
</dbReference>
<dbReference type="Proteomes" id="UP000001556">
    <property type="component" value="Chromosome"/>
</dbReference>
<gene>
    <name evidence="3" type="ordered locus">Dred_2327</name>
</gene>
<proteinExistence type="predicted"/>
<evidence type="ECO:0000313" key="4">
    <source>
        <dbReference type="Proteomes" id="UP000001556"/>
    </source>
</evidence>
<name>A4J6Y4_DESRM</name>
<keyword evidence="4" id="KW-1185">Reference proteome</keyword>
<dbReference type="InterPro" id="IPR003675">
    <property type="entry name" value="Rce1/LyrA-like_dom"/>
</dbReference>
<dbReference type="KEGG" id="drm:Dred_2327"/>
<evidence type="ECO:0000256" key="1">
    <source>
        <dbReference type="SAM" id="Phobius"/>
    </source>
</evidence>
<accession>A4J6Y4</accession>
<dbReference type="RefSeq" id="WP_011878635.1">
    <property type="nucleotide sequence ID" value="NC_009253.1"/>
</dbReference>